<dbReference type="InterPro" id="IPR036890">
    <property type="entry name" value="HATPase_C_sf"/>
</dbReference>
<organism evidence="11 12">
    <name type="scientific">Methylobacterium cerastii</name>
    <dbReference type="NCBI Taxonomy" id="932741"/>
    <lineage>
        <taxon>Bacteria</taxon>
        <taxon>Pseudomonadati</taxon>
        <taxon>Pseudomonadota</taxon>
        <taxon>Alphaproteobacteria</taxon>
        <taxon>Hyphomicrobiales</taxon>
        <taxon>Methylobacteriaceae</taxon>
        <taxon>Methylobacterium</taxon>
    </lineage>
</organism>
<dbReference type="EC" id="2.7.13.3" evidence="2"/>
<dbReference type="EMBL" id="BPQG01000083">
    <property type="protein sequence ID" value="GJD46650.1"/>
    <property type="molecule type" value="Genomic_DNA"/>
</dbReference>
<evidence type="ECO:0000256" key="6">
    <source>
        <dbReference type="ARBA" id="ARBA00022777"/>
    </source>
</evidence>
<gene>
    <name evidence="11" type="ORF">AFCDBAGC_4533</name>
</gene>
<evidence type="ECO:0000256" key="8">
    <source>
        <dbReference type="ARBA" id="ARBA00023012"/>
    </source>
</evidence>
<dbReference type="InterPro" id="IPR050482">
    <property type="entry name" value="Sensor_HK_TwoCompSys"/>
</dbReference>
<evidence type="ECO:0000256" key="1">
    <source>
        <dbReference type="ARBA" id="ARBA00000085"/>
    </source>
</evidence>
<dbReference type="CDD" id="cd16917">
    <property type="entry name" value="HATPase_UhpB-NarQ-NarX-like"/>
    <property type="match status" value="1"/>
</dbReference>
<dbReference type="SUPFAM" id="SSF55874">
    <property type="entry name" value="ATPase domain of HSP90 chaperone/DNA topoisomerase II/histidine kinase"/>
    <property type="match status" value="1"/>
</dbReference>
<dbReference type="InterPro" id="IPR003594">
    <property type="entry name" value="HATPase_dom"/>
</dbReference>
<feature type="domain" description="Signal transduction histidine kinase subgroup 3 dimerisation and phosphoacceptor" evidence="10">
    <location>
        <begin position="167"/>
        <end position="233"/>
    </location>
</feature>
<dbReference type="PANTHER" id="PTHR24421">
    <property type="entry name" value="NITRATE/NITRITE SENSOR PROTEIN NARX-RELATED"/>
    <property type="match status" value="1"/>
</dbReference>
<dbReference type="Gene3D" id="1.20.5.1930">
    <property type="match status" value="1"/>
</dbReference>
<dbReference type="Gene3D" id="3.30.565.10">
    <property type="entry name" value="Histidine kinase-like ATPase, C-terminal domain"/>
    <property type="match status" value="1"/>
</dbReference>
<proteinExistence type="predicted"/>
<dbReference type="PANTHER" id="PTHR24421:SF10">
    <property type="entry name" value="NITRATE_NITRITE SENSOR PROTEIN NARQ"/>
    <property type="match status" value="1"/>
</dbReference>
<evidence type="ECO:0000256" key="3">
    <source>
        <dbReference type="ARBA" id="ARBA00022553"/>
    </source>
</evidence>
<keyword evidence="5" id="KW-0547">Nucleotide-binding</keyword>
<reference evidence="11 12" key="1">
    <citation type="journal article" date="2021" name="Front. Microbiol.">
        <title>Comprehensive Comparative Genomics and Phenotyping of Methylobacterium Species.</title>
        <authorList>
            <person name="Alessa O."/>
            <person name="Ogura Y."/>
            <person name="Fujitani Y."/>
            <person name="Takami H."/>
            <person name="Hayashi T."/>
            <person name="Sahin N."/>
            <person name="Tani A."/>
        </authorList>
    </citation>
    <scope>NUCLEOTIDE SEQUENCE [LARGE SCALE GENOMIC DNA]</scope>
    <source>
        <strain evidence="11 12">DSM 23679</strain>
    </source>
</reference>
<evidence type="ECO:0000256" key="7">
    <source>
        <dbReference type="ARBA" id="ARBA00022840"/>
    </source>
</evidence>
<keyword evidence="12" id="KW-1185">Reference proteome</keyword>
<accession>A0ABQ4QN09</accession>
<keyword evidence="6" id="KW-0418">Kinase</keyword>
<dbReference type="Pfam" id="PF07730">
    <property type="entry name" value="HisKA_3"/>
    <property type="match status" value="1"/>
</dbReference>
<protein>
    <recommendedName>
        <fullName evidence="2">histidine kinase</fullName>
        <ecNumber evidence="2">2.7.13.3</ecNumber>
    </recommendedName>
</protein>
<evidence type="ECO:0000313" key="11">
    <source>
        <dbReference type="EMBL" id="GJD46650.1"/>
    </source>
</evidence>
<keyword evidence="8" id="KW-0902">Two-component regulatory system</keyword>
<evidence type="ECO:0000259" key="9">
    <source>
        <dbReference type="Pfam" id="PF02518"/>
    </source>
</evidence>
<dbReference type="Pfam" id="PF02518">
    <property type="entry name" value="HATPase_c"/>
    <property type="match status" value="1"/>
</dbReference>
<comment type="caution">
    <text evidence="11">The sequence shown here is derived from an EMBL/GenBank/DDBJ whole genome shotgun (WGS) entry which is preliminary data.</text>
</comment>
<evidence type="ECO:0000313" key="12">
    <source>
        <dbReference type="Proteomes" id="UP001055117"/>
    </source>
</evidence>
<dbReference type="InterPro" id="IPR011712">
    <property type="entry name" value="Sig_transdc_His_kin_sub3_dim/P"/>
</dbReference>
<keyword evidence="4" id="KW-0808">Transferase</keyword>
<evidence type="ECO:0000256" key="4">
    <source>
        <dbReference type="ARBA" id="ARBA00022679"/>
    </source>
</evidence>
<evidence type="ECO:0000256" key="2">
    <source>
        <dbReference type="ARBA" id="ARBA00012438"/>
    </source>
</evidence>
<evidence type="ECO:0000256" key="5">
    <source>
        <dbReference type="ARBA" id="ARBA00022741"/>
    </source>
</evidence>
<sequence length="377" mass="41474">MLLVRRMGEVEAANAMAREALPGLEVGCSLPVQGAVRDEFLRYVDRCASTAATLPGVLFLQRGDGGLDRHSCHGMRARLHGFEGHALVLLHLDAPALDRRFRLLAAKLHDARRIMQERRRRTLQLQSLMREREALLVRMEADAVARVSAERERDEVLARLYRAGQDERRRLARDLHDHAGQHLVALNFGLRRLLPHLMGTTAAQNELDGLLGQAQDVGEALRRVTLALRPAALDEFGFVTALRYLVDEWSRATGIGTEMQVCGEEVPLPAEHAITLYRLSQEALTNVAKHAGRPSYASFVLLFSPGHLTLTVDDDGVGFEADEASTLSLVSQGKLGLIGMRERMSLVGGTLELESSPGQGTSVIARVHLTIDAPHHA</sequence>
<feature type="domain" description="Histidine kinase/HSP90-like ATPase" evidence="9">
    <location>
        <begin position="273"/>
        <end position="370"/>
    </location>
</feature>
<keyword evidence="7" id="KW-0067">ATP-binding</keyword>
<name>A0ABQ4QN09_9HYPH</name>
<evidence type="ECO:0000259" key="10">
    <source>
        <dbReference type="Pfam" id="PF07730"/>
    </source>
</evidence>
<dbReference type="Proteomes" id="UP001055117">
    <property type="component" value="Unassembled WGS sequence"/>
</dbReference>
<keyword evidence="3" id="KW-0597">Phosphoprotein</keyword>
<comment type="catalytic activity">
    <reaction evidence="1">
        <text>ATP + protein L-histidine = ADP + protein N-phospho-L-histidine.</text>
        <dbReference type="EC" id="2.7.13.3"/>
    </reaction>
</comment>